<organism evidence="4 5">
    <name type="scientific">Sphaeroforma arctica JP610</name>
    <dbReference type="NCBI Taxonomy" id="667725"/>
    <lineage>
        <taxon>Eukaryota</taxon>
        <taxon>Ichthyosporea</taxon>
        <taxon>Ichthyophonida</taxon>
        <taxon>Sphaeroforma</taxon>
    </lineage>
</organism>
<dbReference type="AlphaFoldDB" id="A0A0L0G2T0"/>
<name>A0A0L0G2T0_9EUKA</name>
<keyword evidence="2" id="KW-0812">Transmembrane</keyword>
<evidence type="ECO:0000259" key="3">
    <source>
        <dbReference type="PROSITE" id="PS50089"/>
    </source>
</evidence>
<feature type="domain" description="RING-type" evidence="3">
    <location>
        <begin position="251"/>
        <end position="296"/>
    </location>
</feature>
<evidence type="ECO:0000313" key="5">
    <source>
        <dbReference type="Proteomes" id="UP000054560"/>
    </source>
</evidence>
<feature type="transmembrane region" description="Helical" evidence="2">
    <location>
        <begin position="15"/>
        <end position="35"/>
    </location>
</feature>
<dbReference type="Pfam" id="PF13920">
    <property type="entry name" value="zf-C3HC4_3"/>
    <property type="match status" value="1"/>
</dbReference>
<dbReference type="SUPFAM" id="SSF57850">
    <property type="entry name" value="RING/U-box"/>
    <property type="match status" value="1"/>
</dbReference>
<dbReference type="GO" id="GO:0008270">
    <property type="term" value="F:zinc ion binding"/>
    <property type="evidence" value="ECO:0007669"/>
    <property type="project" value="UniProtKB-KW"/>
</dbReference>
<keyword evidence="2" id="KW-1133">Transmembrane helix</keyword>
<feature type="transmembrane region" description="Helical" evidence="2">
    <location>
        <begin position="135"/>
        <end position="155"/>
    </location>
</feature>
<proteinExistence type="predicted"/>
<dbReference type="OrthoDB" id="6381204at2759"/>
<reference evidence="4 5" key="1">
    <citation type="submission" date="2011-02" db="EMBL/GenBank/DDBJ databases">
        <title>The Genome Sequence of Sphaeroforma arctica JP610.</title>
        <authorList>
            <consortium name="The Broad Institute Genome Sequencing Platform"/>
            <person name="Russ C."/>
            <person name="Cuomo C."/>
            <person name="Young S.K."/>
            <person name="Zeng Q."/>
            <person name="Gargeya S."/>
            <person name="Alvarado L."/>
            <person name="Berlin A."/>
            <person name="Chapman S.B."/>
            <person name="Chen Z."/>
            <person name="Freedman E."/>
            <person name="Gellesch M."/>
            <person name="Goldberg J."/>
            <person name="Griggs A."/>
            <person name="Gujja S."/>
            <person name="Heilman E."/>
            <person name="Heiman D."/>
            <person name="Howarth C."/>
            <person name="Mehta T."/>
            <person name="Neiman D."/>
            <person name="Pearson M."/>
            <person name="Roberts A."/>
            <person name="Saif S."/>
            <person name="Shea T."/>
            <person name="Shenoy N."/>
            <person name="Sisk P."/>
            <person name="Stolte C."/>
            <person name="Sykes S."/>
            <person name="White J."/>
            <person name="Yandava C."/>
            <person name="Burger G."/>
            <person name="Gray M.W."/>
            <person name="Holland P.W.H."/>
            <person name="King N."/>
            <person name="Lang F.B.F."/>
            <person name="Roger A.J."/>
            <person name="Ruiz-Trillo I."/>
            <person name="Haas B."/>
            <person name="Nusbaum C."/>
            <person name="Birren B."/>
        </authorList>
    </citation>
    <scope>NUCLEOTIDE SEQUENCE [LARGE SCALE GENOMIC DNA]</scope>
    <source>
        <strain evidence="4 5">JP610</strain>
    </source>
</reference>
<dbReference type="InterPro" id="IPR013083">
    <property type="entry name" value="Znf_RING/FYVE/PHD"/>
</dbReference>
<protein>
    <recommendedName>
        <fullName evidence="3">RING-type domain-containing protein</fullName>
    </recommendedName>
</protein>
<gene>
    <name evidence="4" type="ORF">SARC_04351</name>
</gene>
<dbReference type="Gene3D" id="3.30.40.10">
    <property type="entry name" value="Zinc/RING finger domain, C3HC4 (zinc finger)"/>
    <property type="match status" value="1"/>
</dbReference>
<dbReference type="Proteomes" id="UP000054560">
    <property type="component" value="Unassembled WGS sequence"/>
</dbReference>
<evidence type="ECO:0000256" key="1">
    <source>
        <dbReference type="PROSITE-ProRule" id="PRU00175"/>
    </source>
</evidence>
<dbReference type="PROSITE" id="PS50089">
    <property type="entry name" value="ZF_RING_2"/>
    <property type="match status" value="1"/>
</dbReference>
<keyword evidence="2" id="KW-0472">Membrane</keyword>
<dbReference type="EMBL" id="KQ241837">
    <property type="protein sequence ID" value="KNC83385.1"/>
    <property type="molecule type" value="Genomic_DNA"/>
</dbReference>
<feature type="transmembrane region" description="Helical" evidence="2">
    <location>
        <begin position="79"/>
        <end position="96"/>
    </location>
</feature>
<sequence>MDWPAVNVRLDTFRVLNYTLTGLMTLCTILNFYVFQQTVMQLHEIQKEIGLSTSSSQMPLFNQTTDLTSSDPVEPLTRSFWLTFFLVSPTVALVWYELLDFTVANVLQCMFYPQLRVLAVAKAKGYHLSPRYQVALSPFVISVAFDNFVFWWNVVQVLRTIRTMIRNEERRIRNPAQFSQTVDPVMANLSNFNQYQLQTLRRELVDLETAVHPANHGRLRSRVREIDCLLRQLRSTNTAARARAPSPSDECVICWTETPRVTFSPCGHTVVCQRCVTQWKEMAERNPGREVCPQCRMWVMTTTYMPTYERPLLSAAQYERQRDETTNRELQALYTHVRRTRASQRTLQHCPSQAFESEEAFHTVTGRRPRHMRPLLLQKQLKQPANNGNIATTECKRL</sequence>
<dbReference type="InterPro" id="IPR001841">
    <property type="entry name" value="Znf_RING"/>
</dbReference>
<keyword evidence="5" id="KW-1185">Reference proteome</keyword>
<keyword evidence="1" id="KW-0863">Zinc-finger</keyword>
<evidence type="ECO:0000313" key="4">
    <source>
        <dbReference type="EMBL" id="KNC83385.1"/>
    </source>
</evidence>
<evidence type="ECO:0000256" key="2">
    <source>
        <dbReference type="SAM" id="Phobius"/>
    </source>
</evidence>
<accession>A0A0L0G2T0</accession>
<dbReference type="GeneID" id="25904855"/>
<dbReference type="SMART" id="SM00184">
    <property type="entry name" value="RING"/>
    <property type="match status" value="1"/>
</dbReference>
<keyword evidence="1" id="KW-0862">Zinc</keyword>
<keyword evidence="1" id="KW-0479">Metal-binding</keyword>
<dbReference type="RefSeq" id="XP_014157287.1">
    <property type="nucleotide sequence ID" value="XM_014301812.1"/>
</dbReference>